<keyword evidence="2" id="KW-0808">Transferase</keyword>
<reference evidence="2 3" key="1">
    <citation type="submission" date="2016-01" db="EMBL/GenBank/DDBJ databases">
        <title>High potential of lignocellulose degradation of a new Verrucomicrobia species.</title>
        <authorList>
            <person name="Wang Y."/>
            <person name="Shi Y."/>
            <person name="Qiu Z."/>
            <person name="Liu S."/>
            <person name="Yang H."/>
        </authorList>
    </citation>
    <scope>NUCLEOTIDE SEQUENCE [LARGE SCALE GENOMIC DNA]</scope>
    <source>
        <strain evidence="2 3">TSB47</strain>
    </source>
</reference>
<dbReference type="AlphaFoldDB" id="A0A178IEK9"/>
<gene>
    <name evidence="2" type="ORF">AW736_22025</name>
</gene>
<evidence type="ECO:0000313" key="2">
    <source>
        <dbReference type="EMBL" id="OAM87597.1"/>
    </source>
</evidence>
<evidence type="ECO:0000256" key="1">
    <source>
        <dbReference type="SAM" id="Phobius"/>
    </source>
</evidence>
<dbReference type="RefSeq" id="WP_068772467.1">
    <property type="nucleotide sequence ID" value="NZ_CP109796.1"/>
</dbReference>
<keyword evidence="3" id="KW-1185">Reference proteome</keyword>
<dbReference type="InterPro" id="IPR000600">
    <property type="entry name" value="ROK"/>
</dbReference>
<dbReference type="Pfam" id="PF00480">
    <property type="entry name" value="ROK"/>
    <property type="match status" value="1"/>
</dbReference>
<organism evidence="2 3">
    <name type="scientific">Termitidicoccus mucosus</name>
    <dbReference type="NCBI Taxonomy" id="1184151"/>
    <lineage>
        <taxon>Bacteria</taxon>
        <taxon>Pseudomonadati</taxon>
        <taxon>Verrucomicrobiota</taxon>
        <taxon>Opitutia</taxon>
        <taxon>Opitutales</taxon>
        <taxon>Opitutaceae</taxon>
        <taxon>Termitidicoccus</taxon>
    </lineage>
</organism>
<dbReference type="Proteomes" id="UP000078486">
    <property type="component" value="Unassembled WGS sequence"/>
</dbReference>
<keyword evidence="1" id="KW-0812">Transmembrane</keyword>
<comment type="caution">
    <text evidence="2">The sequence shown here is derived from an EMBL/GenBank/DDBJ whole genome shotgun (WGS) entry which is preliminary data.</text>
</comment>
<dbReference type="PANTHER" id="PTHR18964">
    <property type="entry name" value="ROK (REPRESSOR, ORF, KINASE) FAMILY"/>
    <property type="match status" value="1"/>
</dbReference>
<dbReference type="CDD" id="cd24058">
    <property type="entry name" value="ASKHA_NBD_ROK_PPGK"/>
    <property type="match status" value="1"/>
</dbReference>
<keyword evidence="1" id="KW-0472">Membrane</keyword>
<protein>
    <submittedName>
        <fullName evidence="2">Polyphosphate glucokinase</fullName>
    </submittedName>
</protein>
<keyword evidence="1" id="KW-1133">Transmembrane helix</keyword>
<keyword evidence="2" id="KW-0418">Kinase</keyword>
<dbReference type="PANTHER" id="PTHR18964:SF146">
    <property type="entry name" value="POLYPHOSPHATE GLUCOKINASE"/>
    <property type="match status" value="1"/>
</dbReference>
<evidence type="ECO:0000313" key="3">
    <source>
        <dbReference type="Proteomes" id="UP000078486"/>
    </source>
</evidence>
<dbReference type="NCBIfam" id="NF045942">
    <property type="entry name" value="PolPhglucPhase"/>
    <property type="match status" value="1"/>
</dbReference>
<dbReference type="OrthoDB" id="9795247at2"/>
<feature type="transmembrane region" description="Helical" evidence="1">
    <location>
        <begin position="189"/>
        <end position="210"/>
    </location>
</feature>
<proteinExistence type="predicted"/>
<dbReference type="EMBL" id="LRRQ01000167">
    <property type="protein sequence ID" value="OAM87597.1"/>
    <property type="molecule type" value="Genomic_DNA"/>
</dbReference>
<dbReference type="SUPFAM" id="SSF53067">
    <property type="entry name" value="Actin-like ATPase domain"/>
    <property type="match status" value="1"/>
</dbReference>
<accession>A0A178IEK9</accession>
<dbReference type="InterPro" id="IPR043129">
    <property type="entry name" value="ATPase_NBD"/>
</dbReference>
<dbReference type="GO" id="GO:0016301">
    <property type="term" value="F:kinase activity"/>
    <property type="evidence" value="ECO:0007669"/>
    <property type="project" value="UniProtKB-KW"/>
</dbReference>
<feature type="transmembrane region" description="Helical" evidence="1">
    <location>
        <begin position="127"/>
        <end position="147"/>
    </location>
</feature>
<sequence>MNILGIDIGGSAVKGAPVDTKTGKLLAERLRIEAKGKLTPAQLSAAVAEIVRHFRWRGPIGAGFPGVIHGSTIRTSANLSKRFIGCDLAALIAKAAKTRGAVRVLNDADAAGIAEMRFGAGRKRKDSVLVLTLGTGVGSAMFFNGLLFPNTEFGHLPCNGHSIEKDVAASARKLQNLSWHKWGCRLGDYIRTLETLVAPAFIIIGGGVSARHEKFFKYLKTRAPVVPAEFLNEAGIVGAALYAGPAK</sequence>
<name>A0A178IEK9_9BACT</name>
<dbReference type="STRING" id="1184151.AW736_22025"/>
<dbReference type="Gene3D" id="3.30.420.40">
    <property type="match status" value="2"/>
</dbReference>